<evidence type="ECO:0000313" key="2">
    <source>
        <dbReference type="Proteomes" id="UP000072763"/>
    </source>
</evidence>
<proteinExistence type="predicted"/>
<dbReference type="PATRIC" id="fig|465820.4.peg.421"/>
<evidence type="ECO:0000313" key="1">
    <source>
        <dbReference type="EMBL" id="KTR53554.1"/>
    </source>
</evidence>
<gene>
    <name evidence="1" type="ORF">NS359_02870</name>
</gene>
<sequence length="84" mass="9566">MATMNRRPDLFLLNVAYDVTGVHGHVFFRDPPSTVLRQVIVRSTDTGNICEPAHGDTRTGWEPFLEETRWLIALTQPDTPEDRS</sequence>
<name>A0A147DTV5_9MICO</name>
<dbReference type="Proteomes" id="UP000072763">
    <property type="component" value="Unassembled WGS sequence"/>
</dbReference>
<dbReference type="EMBL" id="LDRC01000012">
    <property type="protein sequence ID" value="KTR53554.1"/>
    <property type="molecule type" value="Genomic_DNA"/>
</dbReference>
<protein>
    <submittedName>
        <fullName evidence="1">Uncharacterized protein</fullName>
    </submittedName>
</protein>
<organism evidence="1 2">
    <name type="scientific">Curtobacterium oceanosedimentum</name>
    <dbReference type="NCBI Taxonomy" id="465820"/>
    <lineage>
        <taxon>Bacteria</taxon>
        <taxon>Bacillati</taxon>
        <taxon>Actinomycetota</taxon>
        <taxon>Actinomycetes</taxon>
        <taxon>Micrococcales</taxon>
        <taxon>Microbacteriaceae</taxon>
        <taxon>Curtobacterium</taxon>
    </lineage>
</organism>
<dbReference type="AlphaFoldDB" id="A0A147DTV5"/>
<accession>A0A147DTV5</accession>
<reference evidence="1 2" key="1">
    <citation type="journal article" date="2016" name="Front. Microbiol.">
        <title>Genomic Resource of Rice Seed Associated Bacteria.</title>
        <authorList>
            <person name="Midha S."/>
            <person name="Bansal K."/>
            <person name="Sharma S."/>
            <person name="Kumar N."/>
            <person name="Patil P.P."/>
            <person name="Chaudhry V."/>
            <person name="Patil P.B."/>
        </authorList>
    </citation>
    <scope>NUCLEOTIDE SEQUENCE [LARGE SCALE GENOMIC DNA]</scope>
    <source>
        <strain evidence="1 2">NS359</strain>
    </source>
</reference>
<comment type="caution">
    <text evidence="1">The sequence shown here is derived from an EMBL/GenBank/DDBJ whole genome shotgun (WGS) entry which is preliminary data.</text>
</comment>